<protein>
    <submittedName>
        <fullName evidence="1">BnaA07g01340D protein</fullName>
    </submittedName>
</protein>
<proteinExistence type="predicted"/>
<gene>
    <name evidence="1" type="primary">BnaA07g01340D</name>
    <name evidence="1" type="ORF">GSBRNA2T00067314001</name>
</gene>
<evidence type="ECO:0000313" key="1">
    <source>
        <dbReference type="EMBL" id="CDY39138.1"/>
    </source>
</evidence>
<dbReference type="PaxDb" id="3708-A0A078HQU1"/>
<organism evidence="1 2">
    <name type="scientific">Brassica napus</name>
    <name type="common">Rape</name>
    <dbReference type="NCBI Taxonomy" id="3708"/>
    <lineage>
        <taxon>Eukaryota</taxon>
        <taxon>Viridiplantae</taxon>
        <taxon>Streptophyta</taxon>
        <taxon>Embryophyta</taxon>
        <taxon>Tracheophyta</taxon>
        <taxon>Spermatophyta</taxon>
        <taxon>Magnoliopsida</taxon>
        <taxon>eudicotyledons</taxon>
        <taxon>Gunneridae</taxon>
        <taxon>Pentapetalae</taxon>
        <taxon>rosids</taxon>
        <taxon>malvids</taxon>
        <taxon>Brassicales</taxon>
        <taxon>Brassicaceae</taxon>
        <taxon>Brassiceae</taxon>
        <taxon>Brassica</taxon>
    </lineage>
</organism>
<accession>A0A078HQU1</accession>
<dbReference type="EMBL" id="LK032441">
    <property type="protein sequence ID" value="CDY39138.1"/>
    <property type="molecule type" value="Genomic_DNA"/>
</dbReference>
<keyword evidence="2" id="KW-1185">Reference proteome</keyword>
<dbReference type="Gramene" id="CDY39138">
    <property type="protein sequence ID" value="CDY39138"/>
    <property type="gene ID" value="GSBRNA2T00067314001"/>
</dbReference>
<dbReference type="Proteomes" id="UP000028999">
    <property type="component" value="Unassembled WGS sequence"/>
</dbReference>
<reference evidence="1 2" key="1">
    <citation type="journal article" date="2014" name="Science">
        <title>Plant genetics. Early allopolyploid evolution in the post-Neolithic Brassica napus oilseed genome.</title>
        <authorList>
            <person name="Chalhoub B."/>
            <person name="Denoeud F."/>
            <person name="Liu S."/>
            <person name="Parkin I.A."/>
            <person name="Tang H."/>
            <person name="Wang X."/>
            <person name="Chiquet J."/>
            <person name="Belcram H."/>
            <person name="Tong C."/>
            <person name="Samans B."/>
            <person name="Correa M."/>
            <person name="Da Silva C."/>
            <person name="Just J."/>
            <person name="Falentin C."/>
            <person name="Koh C.S."/>
            <person name="Le Clainche I."/>
            <person name="Bernard M."/>
            <person name="Bento P."/>
            <person name="Noel B."/>
            <person name="Labadie K."/>
            <person name="Alberti A."/>
            <person name="Charles M."/>
            <person name="Arnaud D."/>
            <person name="Guo H."/>
            <person name="Daviaud C."/>
            <person name="Alamery S."/>
            <person name="Jabbari K."/>
            <person name="Zhao M."/>
            <person name="Edger P.P."/>
            <person name="Chelaifa H."/>
            <person name="Tack D."/>
            <person name="Lassalle G."/>
            <person name="Mestiri I."/>
            <person name="Schnel N."/>
            <person name="Le Paslier M.C."/>
            <person name="Fan G."/>
            <person name="Renault V."/>
            <person name="Bayer P.E."/>
            <person name="Golicz A.A."/>
            <person name="Manoli S."/>
            <person name="Lee T.H."/>
            <person name="Thi V.H."/>
            <person name="Chalabi S."/>
            <person name="Hu Q."/>
            <person name="Fan C."/>
            <person name="Tollenaere R."/>
            <person name="Lu Y."/>
            <person name="Battail C."/>
            <person name="Shen J."/>
            <person name="Sidebottom C.H."/>
            <person name="Wang X."/>
            <person name="Canaguier A."/>
            <person name="Chauveau A."/>
            <person name="Berard A."/>
            <person name="Deniot G."/>
            <person name="Guan M."/>
            <person name="Liu Z."/>
            <person name="Sun F."/>
            <person name="Lim Y.P."/>
            <person name="Lyons E."/>
            <person name="Town C.D."/>
            <person name="Bancroft I."/>
            <person name="Wang X."/>
            <person name="Meng J."/>
            <person name="Ma J."/>
            <person name="Pires J.C."/>
            <person name="King G.J."/>
            <person name="Brunel D."/>
            <person name="Delourme R."/>
            <person name="Renard M."/>
            <person name="Aury J.M."/>
            <person name="Adams K.L."/>
            <person name="Batley J."/>
            <person name="Snowdon R.J."/>
            <person name="Tost J."/>
            <person name="Edwards D."/>
            <person name="Zhou Y."/>
            <person name="Hua W."/>
            <person name="Sharpe A.G."/>
            <person name="Paterson A.H."/>
            <person name="Guan C."/>
            <person name="Wincker P."/>
        </authorList>
    </citation>
    <scope>NUCLEOTIDE SEQUENCE [LARGE SCALE GENOMIC DNA]</scope>
    <source>
        <strain evidence="2">cv. Darmor-bzh</strain>
    </source>
</reference>
<sequence>MGMVFYIRDNMFNPLLPEVEEFMQSLLHSDLYVQRHGAIGPL</sequence>
<name>A0A078HQU1_BRANA</name>
<dbReference type="AlphaFoldDB" id="A0A078HQU1"/>
<evidence type="ECO:0000313" key="2">
    <source>
        <dbReference type="Proteomes" id="UP000028999"/>
    </source>
</evidence>